<keyword evidence="13" id="KW-1185">Reference proteome</keyword>
<keyword evidence="2" id="KW-0723">Serine/threonine-protein kinase</keyword>
<dbReference type="PROSITE" id="PS50011">
    <property type="entry name" value="PROTEIN_KINASE_DOM"/>
    <property type="match status" value="1"/>
</dbReference>
<evidence type="ECO:0000256" key="3">
    <source>
        <dbReference type="ARBA" id="ARBA00022679"/>
    </source>
</evidence>
<evidence type="ECO:0000256" key="1">
    <source>
        <dbReference type="ARBA" id="ARBA00012513"/>
    </source>
</evidence>
<comment type="catalytic activity">
    <reaction evidence="8">
        <text>L-seryl-[protein] + ATP = O-phospho-L-seryl-[protein] + ADP + H(+)</text>
        <dbReference type="Rhea" id="RHEA:17989"/>
        <dbReference type="Rhea" id="RHEA-COMP:9863"/>
        <dbReference type="Rhea" id="RHEA-COMP:11604"/>
        <dbReference type="ChEBI" id="CHEBI:15378"/>
        <dbReference type="ChEBI" id="CHEBI:29999"/>
        <dbReference type="ChEBI" id="CHEBI:30616"/>
        <dbReference type="ChEBI" id="CHEBI:83421"/>
        <dbReference type="ChEBI" id="CHEBI:456216"/>
        <dbReference type="EC" id="2.7.11.1"/>
    </reaction>
</comment>
<dbReference type="EC" id="2.7.11.1" evidence="1"/>
<dbReference type="InterPro" id="IPR008271">
    <property type="entry name" value="Ser/Thr_kinase_AS"/>
</dbReference>
<dbReference type="Pfam" id="PF00069">
    <property type="entry name" value="Pkinase"/>
    <property type="match status" value="1"/>
</dbReference>
<feature type="compositionally biased region" description="Basic residues" evidence="10">
    <location>
        <begin position="298"/>
        <end position="319"/>
    </location>
</feature>
<dbReference type="InterPro" id="IPR000719">
    <property type="entry name" value="Prot_kinase_dom"/>
</dbReference>
<keyword evidence="5 12" id="KW-0418">Kinase</keyword>
<feature type="compositionally biased region" description="Basic and acidic residues" evidence="10">
    <location>
        <begin position="366"/>
        <end position="392"/>
    </location>
</feature>
<name>A0A2V3IEJ1_9FLOR</name>
<evidence type="ECO:0000313" key="12">
    <source>
        <dbReference type="EMBL" id="PXF40505.1"/>
    </source>
</evidence>
<evidence type="ECO:0000256" key="6">
    <source>
        <dbReference type="ARBA" id="ARBA00022840"/>
    </source>
</evidence>
<dbReference type="EMBL" id="NBIV01000289">
    <property type="protein sequence ID" value="PXF40505.1"/>
    <property type="molecule type" value="Genomic_DNA"/>
</dbReference>
<keyword evidence="6 9" id="KW-0067">ATP-binding</keyword>
<dbReference type="SMART" id="SM00220">
    <property type="entry name" value="S_TKc"/>
    <property type="match status" value="1"/>
</dbReference>
<feature type="region of interest" description="Disordered" evidence="10">
    <location>
        <begin position="727"/>
        <end position="752"/>
    </location>
</feature>
<feature type="region of interest" description="Disordered" evidence="10">
    <location>
        <begin position="287"/>
        <end position="353"/>
    </location>
</feature>
<proteinExistence type="predicted"/>
<feature type="region of interest" description="Disordered" evidence="10">
    <location>
        <begin position="366"/>
        <end position="440"/>
    </location>
</feature>
<dbReference type="PROSITE" id="PS00107">
    <property type="entry name" value="PROTEIN_KINASE_ATP"/>
    <property type="match status" value="1"/>
</dbReference>
<dbReference type="Proteomes" id="UP000247409">
    <property type="component" value="Unassembled WGS sequence"/>
</dbReference>
<dbReference type="SUPFAM" id="SSF56112">
    <property type="entry name" value="Protein kinase-like (PK-like)"/>
    <property type="match status" value="1"/>
</dbReference>
<reference evidence="12 13" key="1">
    <citation type="journal article" date="2018" name="Mol. Biol. Evol.">
        <title>Analysis of the draft genome of the red seaweed Gracilariopsis chorda provides insights into genome size evolution in Rhodophyta.</title>
        <authorList>
            <person name="Lee J."/>
            <person name="Yang E.C."/>
            <person name="Graf L."/>
            <person name="Yang J.H."/>
            <person name="Qiu H."/>
            <person name="Zel Zion U."/>
            <person name="Chan C.X."/>
            <person name="Stephens T.G."/>
            <person name="Weber A.P.M."/>
            <person name="Boo G.H."/>
            <person name="Boo S.M."/>
            <person name="Kim K.M."/>
            <person name="Shin Y."/>
            <person name="Jung M."/>
            <person name="Lee S.J."/>
            <person name="Yim H.S."/>
            <person name="Lee J.H."/>
            <person name="Bhattacharya D."/>
            <person name="Yoon H.S."/>
        </authorList>
    </citation>
    <scope>NUCLEOTIDE SEQUENCE [LARGE SCALE GENOMIC DNA]</scope>
    <source>
        <strain evidence="12 13">SKKU-2015</strain>
        <tissue evidence="12">Whole body</tissue>
    </source>
</reference>
<dbReference type="InterPro" id="IPR011009">
    <property type="entry name" value="Kinase-like_dom_sf"/>
</dbReference>
<dbReference type="GO" id="GO:0007165">
    <property type="term" value="P:signal transduction"/>
    <property type="evidence" value="ECO:0007669"/>
    <property type="project" value="TreeGrafter"/>
</dbReference>
<dbReference type="GO" id="GO:0004674">
    <property type="term" value="F:protein serine/threonine kinase activity"/>
    <property type="evidence" value="ECO:0007669"/>
    <property type="project" value="UniProtKB-KW"/>
</dbReference>
<feature type="compositionally biased region" description="Basic and acidic residues" evidence="10">
    <location>
        <begin position="287"/>
        <end position="297"/>
    </location>
</feature>
<evidence type="ECO:0000256" key="10">
    <source>
        <dbReference type="SAM" id="MobiDB-lite"/>
    </source>
</evidence>
<keyword evidence="4 9" id="KW-0547">Nucleotide-binding</keyword>
<accession>A0A2V3IEJ1</accession>
<evidence type="ECO:0000256" key="2">
    <source>
        <dbReference type="ARBA" id="ARBA00022527"/>
    </source>
</evidence>
<keyword evidence="3" id="KW-0808">Transferase</keyword>
<dbReference type="GO" id="GO:0005524">
    <property type="term" value="F:ATP binding"/>
    <property type="evidence" value="ECO:0007669"/>
    <property type="project" value="UniProtKB-UniRule"/>
</dbReference>
<evidence type="ECO:0000256" key="4">
    <source>
        <dbReference type="ARBA" id="ARBA00022741"/>
    </source>
</evidence>
<protein>
    <recommendedName>
        <fullName evidence="1">non-specific serine/threonine protein kinase</fullName>
        <ecNumber evidence="1">2.7.11.1</ecNumber>
    </recommendedName>
</protein>
<dbReference type="Gene3D" id="1.10.510.10">
    <property type="entry name" value="Transferase(Phosphotransferase) domain 1"/>
    <property type="match status" value="1"/>
</dbReference>
<dbReference type="InterPro" id="IPR017441">
    <property type="entry name" value="Protein_kinase_ATP_BS"/>
</dbReference>
<comment type="caution">
    <text evidence="12">The sequence shown here is derived from an EMBL/GenBank/DDBJ whole genome shotgun (WGS) entry which is preliminary data.</text>
</comment>
<dbReference type="FunFam" id="1.10.510.10:FF:000571">
    <property type="entry name" value="Maternal embryonic leucine zipper kinase"/>
    <property type="match status" value="1"/>
</dbReference>
<evidence type="ECO:0000259" key="11">
    <source>
        <dbReference type="PROSITE" id="PS50011"/>
    </source>
</evidence>
<evidence type="ECO:0000313" key="13">
    <source>
        <dbReference type="Proteomes" id="UP000247409"/>
    </source>
</evidence>
<sequence length="867" mass="96450">MSKDAAAAFPNTARVGKYLILDTLGEGAFGKVRFAVDETSGHEYAIKIMDKSHIKANELTLQVRREIAVMKAMRHPNIVNLHEVLTSSKNIYMVMDLVTGGELFDAVAQQGRLPEHLARSYFQQLVDGIHYCHSRRVYHRDLKPENLLLTADKKTIKITDFGLSSIKAENESSELLHTIMGSPHYIAPEIITSAEKGYDGSKVDVWASGIILFGMLAGHLPFDEPGTRALYKAIVHNPVKYPPHFSYDCVKLLRAMLQKDPSRRPDMEEVKAFQWFKVNYEPATVENVKEKETETAPRKKVKQRVKKSDRHRNGRKSLAKKTSDQQGEQRLRKNSKSSGTEGSTAEDRLAQRSSVVCDAVGTTLSEDKDVSKHSSVDRSADYSSHQDDKENENPEASISPFERMYTNPTRTSAERQVLMPLPLPRNNSSAEHRQSVTETSFKKSILSRCSLIQVDLRDNFINSEDHSPSENEARTSSQHSCTAVERDSEVSEGLPYGPFRKNTVTEKESNPSPNRSSRASVTSEAQKDFGAKEAQGSAKSTKSKHIQSTVEHSLDLPEYRSPWQSSVVVNSAEKEPELGNPVLGSYTGCGNGMSSFNLNASSVLDYDHLHVNEHIRTGSVVLPDIDDRTGRRAFLTCSTDENQTPRDTKTELLSSVAQRISTESSQPQVHTPLGSSEATFEPASLDQYISPITWNSRPTMRRPPRKERTPIASRGLQLNFEVVDSPISESKLTGPRKPPAHYPEPSSKDSTIFKPMKSEFEELAKGQTPRPPPVCSAPSVFSPQLGEDVGSAEDWGIDSVAVFADVETDEVSETFTPASESSVHSTENGLLWKFRGFSSTNSKRNKRRPIFAPLRNNVANKLSSFVE</sequence>
<dbReference type="PANTHER" id="PTHR43895:SF32">
    <property type="entry name" value="SERINE_THREONINE-PROTEIN KINASE CHK1"/>
    <property type="match status" value="1"/>
</dbReference>
<feature type="compositionally biased region" description="Basic and acidic residues" evidence="10">
    <location>
        <begin position="321"/>
        <end position="331"/>
    </location>
</feature>
<feature type="compositionally biased region" description="Basic and acidic residues" evidence="10">
    <location>
        <begin position="462"/>
        <end position="473"/>
    </location>
</feature>
<dbReference type="STRING" id="448386.A0A2V3IEJ1"/>
<feature type="region of interest" description="Disordered" evidence="10">
    <location>
        <begin position="462"/>
        <end position="553"/>
    </location>
</feature>
<feature type="binding site" evidence="9">
    <location>
        <position position="47"/>
    </location>
    <ligand>
        <name>ATP</name>
        <dbReference type="ChEBI" id="CHEBI:30616"/>
    </ligand>
</feature>
<dbReference type="PROSITE" id="PS00108">
    <property type="entry name" value="PROTEIN_KINASE_ST"/>
    <property type="match status" value="1"/>
</dbReference>
<evidence type="ECO:0000256" key="7">
    <source>
        <dbReference type="ARBA" id="ARBA00047899"/>
    </source>
</evidence>
<evidence type="ECO:0000256" key="9">
    <source>
        <dbReference type="PROSITE-ProRule" id="PRU10141"/>
    </source>
</evidence>
<dbReference type="PANTHER" id="PTHR43895">
    <property type="entry name" value="CALCIUM/CALMODULIN-DEPENDENT PROTEIN KINASE KINASE-RELATED"/>
    <property type="match status" value="1"/>
</dbReference>
<gene>
    <name evidence="12" type="ORF">BWQ96_09786</name>
</gene>
<comment type="catalytic activity">
    <reaction evidence="7">
        <text>L-threonyl-[protein] + ATP = O-phospho-L-threonyl-[protein] + ADP + H(+)</text>
        <dbReference type="Rhea" id="RHEA:46608"/>
        <dbReference type="Rhea" id="RHEA-COMP:11060"/>
        <dbReference type="Rhea" id="RHEA-COMP:11605"/>
        <dbReference type="ChEBI" id="CHEBI:15378"/>
        <dbReference type="ChEBI" id="CHEBI:30013"/>
        <dbReference type="ChEBI" id="CHEBI:30616"/>
        <dbReference type="ChEBI" id="CHEBI:61977"/>
        <dbReference type="ChEBI" id="CHEBI:456216"/>
        <dbReference type="EC" id="2.7.11.1"/>
    </reaction>
</comment>
<dbReference type="OrthoDB" id="193931at2759"/>
<dbReference type="CDD" id="cd14003">
    <property type="entry name" value="STKc_AMPK-like"/>
    <property type="match status" value="1"/>
</dbReference>
<dbReference type="AlphaFoldDB" id="A0A2V3IEJ1"/>
<organism evidence="12 13">
    <name type="scientific">Gracilariopsis chorda</name>
    <dbReference type="NCBI Taxonomy" id="448386"/>
    <lineage>
        <taxon>Eukaryota</taxon>
        <taxon>Rhodophyta</taxon>
        <taxon>Florideophyceae</taxon>
        <taxon>Rhodymeniophycidae</taxon>
        <taxon>Gracilariales</taxon>
        <taxon>Gracilariaceae</taxon>
        <taxon>Gracilariopsis</taxon>
    </lineage>
</organism>
<dbReference type="FunFam" id="3.30.200.20:FF:000003">
    <property type="entry name" value="Non-specific serine/threonine protein kinase"/>
    <property type="match status" value="1"/>
</dbReference>
<evidence type="ECO:0000256" key="8">
    <source>
        <dbReference type="ARBA" id="ARBA00048679"/>
    </source>
</evidence>
<feature type="domain" description="Protein kinase" evidence="11">
    <location>
        <begin position="18"/>
        <end position="276"/>
    </location>
</feature>
<evidence type="ECO:0000256" key="5">
    <source>
        <dbReference type="ARBA" id="ARBA00022777"/>
    </source>
</evidence>